<dbReference type="CDD" id="cd18539">
    <property type="entry name" value="SRP_G"/>
    <property type="match status" value="1"/>
</dbReference>
<evidence type="ECO:0000256" key="8">
    <source>
        <dbReference type="ARBA" id="ARBA00048027"/>
    </source>
</evidence>
<comment type="catalytic activity">
    <reaction evidence="8 9">
        <text>GTP + H2O = GDP + phosphate + H(+)</text>
        <dbReference type="Rhea" id="RHEA:19669"/>
        <dbReference type="ChEBI" id="CHEBI:15377"/>
        <dbReference type="ChEBI" id="CHEBI:15378"/>
        <dbReference type="ChEBI" id="CHEBI:37565"/>
        <dbReference type="ChEBI" id="CHEBI:43474"/>
        <dbReference type="ChEBI" id="CHEBI:58189"/>
        <dbReference type="EC" id="3.6.5.4"/>
    </reaction>
</comment>
<comment type="domain">
    <text evidence="9">Composed of three domains: the N-terminal N domain, which is responsible for interactions with the ribosome, the central G domain, which binds GTP, and the C-terminal M domain, which binds the RNA and the signal sequence of the RNC.</text>
</comment>
<name>A0A933GMU7_UNCTE</name>
<evidence type="ECO:0000256" key="1">
    <source>
        <dbReference type="ARBA" id="ARBA00005450"/>
    </source>
</evidence>
<dbReference type="GO" id="GO:0008312">
    <property type="term" value="F:7S RNA binding"/>
    <property type="evidence" value="ECO:0007669"/>
    <property type="project" value="InterPro"/>
</dbReference>
<sequence>MFDNLTSRLEVIFKKLRSRGILNEANIQEALREVRLALLEADVNFKVVRDFIEKVKERAIGQEVLGSLTPGQQFIKIVREKLVELMGSSESRIQLASHPPTVLMLIGLQGSGKTTTCAKLARQYLQKGHRPLLVAADVYRPAAQEQLAILARSVGVSCFKDENKDPVAICLSAVRESQLKGHDLVILDTAGRLHINEELMEELRQIKARVGPQETLLVVDAMSGQDAVNVAKTFNDTIGIDGVILTKLDGDARGGAALSIRYVTGKSIKLVGVGEKVDQLESFFPDRMASRLLGMGDILTLIEKAEKSFDETKAKELEKKLREESFTLEDFREQLREIKKMGSMEQILSMIPGMGKLKGMKPDEKELAKVEAIINSMTKRERDDYAIIDGSRRRRIAKGSGTEVYDVNKLLKQFAQTKKMMKMFAKGGKKKHLKFGPGLFPF</sequence>
<keyword evidence="9" id="KW-0963">Cytoplasm</keyword>
<keyword evidence="3 9" id="KW-0378">Hydrolase</keyword>
<comment type="caution">
    <text evidence="13">The sequence shown here is derived from an EMBL/GenBank/DDBJ whole genome shotgun (WGS) entry which is preliminary data.</text>
</comment>
<evidence type="ECO:0000256" key="4">
    <source>
        <dbReference type="ARBA" id="ARBA00022884"/>
    </source>
</evidence>
<dbReference type="GO" id="GO:0003924">
    <property type="term" value="F:GTPase activity"/>
    <property type="evidence" value="ECO:0007669"/>
    <property type="project" value="UniProtKB-UniRule"/>
</dbReference>
<dbReference type="GO" id="GO:0005525">
    <property type="term" value="F:GTP binding"/>
    <property type="evidence" value="ECO:0007669"/>
    <property type="project" value="UniProtKB-UniRule"/>
</dbReference>
<proteinExistence type="inferred from homology"/>
<dbReference type="PANTHER" id="PTHR11564">
    <property type="entry name" value="SIGNAL RECOGNITION PARTICLE 54K PROTEIN SRP54"/>
    <property type="match status" value="1"/>
</dbReference>
<dbReference type="AlphaFoldDB" id="A0A933GMU7"/>
<evidence type="ECO:0000313" key="14">
    <source>
        <dbReference type="Proteomes" id="UP000772181"/>
    </source>
</evidence>
<dbReference type="Proteomes" id="UP000772181">
    <property type="component" value="Unassembled WGS sequence"/>
</dbReference>
<reference evidence="13" key="1">
    <citation type="submission" date="2020-07" db="EMBL/GenBank/DDBJ databases">
        <title>Huge and variable diversity of episymbiotic CPR bacteria and DPANN archaea in groundwater ecosystems.</title>
        <authorList>
            <person name="He C.Y."/>
            <person name="Keren R."/>
            <person name="Whittaker M."/>
            <person name="Farag I.F."/>
            <person name="Doudna J."/>
            <person name="Cate J.H.D."/>
            <person name="Banfield J.F."/>
        </authorList>
    </citation>
    <scope>NUCLEOTIDE SEQUENCE</scope>
    <source>
        <strain evidence="13">NC_groundwater_1482_Ag_S-0.65um_47_24</strain>
    </source>
</reference>
<dbReference type="NCBIfam" id="TIGR00959">
    <property type="entry name" value="ffh"/>
    <property type="match status" value="1"/>
</dbReference>
<dbReference type="EMBL" id="JACQWF010000160">
    <property type="protein sequence ID" value="MBI4595445.1"/>
    <property type="molecule type" value="Genomic_DNA"/>
</dbReference>
<feature type="binding site" evidence="9">
    <location>
        <begin position="188"/>
        <end position="192"/>
    </location>
    <ligand>
        <name>GTP</name>
        <dbReference type="ChEBI" id="CHEBI:37565"/>
    </ligand>
</feature>
<dbReference type="GO" id="GO:0006614">
    <property type="term" value="P:SRP-dependent cotranslational protein targeting to membrane"/>
    <property type="evidence" value="ECO:0007669"/>
    <property type="project" value="InterPro"/>
</dbReference>
<dbReference type="Pfam" id="PF02978">
    <property type="entry name" value="SRP_SPB"/>
    <property type="match status" value="1"/>
</dbReference>
<feature type="binding site" evidence="9">
    <location>
        <begin position="107"/>
        <end position="114"/>
    </location>
    <ligand>
        <name>GTP</name>
        <dbReference type="ChEBI" id="CHEBI:37565"/>
    </ligand>
</feature>
<dbReference type="Gene3D" id="1.20.120.140">
    <property type="entry name" value="Signal recognition particle SRP54, nucleotide-binding domain"/>
    <property type="match status" value="1"/>
</dbReference>
<dbReference type="SMART" id="SM00962">
    <property type="entry name" value="SRP54"/>
    <property type="match status" value="1"/>
</dbReference>
<dbReference type="HAMAP" id="MF_00306">
    <property type="entry name" value="SRP54"/>
    <property type="match status" value="1"/>
</dbReference>
<accession>A0A933GMU7</accession>
<dbReference type="PANTHER" id="PTHR11564:SF5">
    <property type="entry name" value="SIGNAL RECOGNITION PARTICLE SUBUNIT SRP54"/>
    <property type="match status" value="1"/>
</dbReference>
<evidence type="ECO:0000256" key="7">
    <source>
        <dbReference type="ARBA" id="ARBA00023274"/>
    </source>
</evidence>
<comment type="subunit">
    <text evidence="9">Part of the signal recognition particle protein translocation system, which is composed of SRP and FtsY.</text>
</comment>
<organism evidence="13 14">
    <name type="scientific">Tectimicrobiota bacterium</name>
    <dbReference type="NCBI Taxonomy" id="2528274"/>
    <lineage>
        <taxon>Bacteria</taxon>
        <taxon>Pseudomonadati</taxon>
        <taxon>Nitrospinota/Tectimicrobiota group</taxon>
        <taxon>Candidatus Tectimicrobiota</taxon>
    </lineage>
</organism>
<keyword evidence="5 9" id="KW-0342">GTP-binding</keyword>
<keyword evidence="4 9" id="KW-0694">RNA-binding</keyword>
<evidence type="ECO:0000256" key="6">
    <source>
        <dbReference type="ARBA" id="ARBA00023135"/>
    </source>
</evidence>
<dbReference type="SMART" id="SM00963">
    <property type="entry name" value="SRP54_N"/>
    <property type="match status" value="1"/>
</dbReference>
<dbReference type="FunFam" id="3.40.50.300:FF:000022">
    <property type="entry name" value="Signal recognition particle 54 kDa subunit"/>
    <property type="match status" value="1"/>
</dbReference>
<keyword evidence="2 9" id="KW-0547">Nucleotide-binding</keyword>
<evidence type="ECO:0000256" key="3">
    <source>
        <dbReference type="ARBA" id="ARBA00022801"/>
    </source>
</evidence>
<evidence type="ECO:0000256" key="2">
    <source>
        <dbReference type="ARBA" id="ARBA00022741"/>
    </source>
</evidence>
<dbReference type="Pfam" id="PF00448">
    <property type="entry name" value="SRP54"/>
    <property type="match status" value="1"/>
</dbReference>
<dbReference type="InterPro" id="IPR003593">
    <property type="entry name" value="AAA+_ATPase"/>
</dbReference>
<comment type="similarity">
    <text evidence="1 9">Belongs to the GTP-binding SRP family. SRP54 subfamily.</text>
</comment>
<dbReference type="GO" id="GO:0048500">
    <property type="term" value="C:signal recognition particle"/>
    <property type="evidence" value="ECO:0007669"/>
    <property type="project" value="UniProtKB-UniRule"/>
</dbReference>
<keyword evidence="7 9" id="KW-0687">Ribonucleoprotein</keyword>
<comment type="subcellular location">
    <subcellularLocation>
        <location evidence="9">Cytoplasm</location>
    </subcellularLocation>
    <text evidence="9">The SRP-RNC complex is targeted to the cytoplasmic membrane.</text>
</comment>
<evidence type="ECO:0000259" key="12">
    <source>
        <dbReference type="SMART" id="SM00963"/>
    </source>
</evidence>
<keyword evidence="6 9" id="KW-0733">Signal recognition particle</keyword>
<dbReference type="InterPro" id="IPR000897">
    <property type="entry name" value="SRP54_GTPase_dom"/>
</dbReference>
<dbReference type="Gene3D" id="1.10.260.30">
    <property type="entry name" value="Signal recognition particle, SRP54 subunit, M-domain"/>
    <property type="match status" value="1"/>
</dbReference>
<dbReference type="InterPro" id="IPR036891">
    <property type="entry name" value="Signal_recog_part_SRP54_M_sf"/>
</dbReference>
<dbReference type="SUPFAM" id="SSF47446">
    <property type="entry name" value="Signal peptide-binding domain"/>
    <property type="match status" value="1"/>
</dbReference>
<dbReference type="SMART" id="SM00382">
    <property type="entry name" value="AAA"/>
    <property type="match status" value="1"/>
</dbReference>
<evidence type="ECO:0000259" key="10">
    <source>
        <dbReference type="SMART" id="SM00382"/>
    </source>
</evidence>
<evidence type="ECO:0000256" key="5">
    <source>
        <dbReference type="ARBA" id="ARBA00023134"/>
    </source>
</evidence>
<dbReference type="InterPro" id="IPR042101">
    <property type="entry name" value="SRP54_N_sf"/>
</dbReference>
<dbReference type="InterPro" id="IPR013822">
    <property type="entry name" value="Signal_recog_particl_SRP54_hlx"/>
</dbReference>
<dbReference type="Pfam" id="PF02881">
    <property type="entry name" value="SRP54_N"/>
    <property type="match status" value="1"/>
</dbReference>
<dbReference type="Gene3D" id="3.40.50.300">
    <property type="entry name" value="P-loop containing nucleotide triphosphate hydrolases"/>
    <property type="match status" value="1"/>
</dbReference>
<dbReference type="InterPro" id="IPR004125">
    <property type="entry name" value="Signal_recog_particle_SRP54_M"/>
</dbReference>
<dbReference type="InterPro" id="IPR022941">
    <property type="entry name" value="SRP54"/>
</dbReference>
<dbReference type="SUPFAM" id="SSF52540">
    <property type="entry name" value="P-loop containing nucleoside triphosphate hydrolases"/>
    <property type="match status" value="1"/>
</dbReference>
<feature type="domain" description="SRP54-type proteins GTP-binding" evidence="11">
    <location>
        <begin position="100"/>
        <end position="294"/>
    </location>
</feature>
<dbReference type="EC" id="3.6.5.4" evidence="9"/>
<feature type="domain" description="Signal recognition particle SRP54 helical bundle" evidence="12">
    <location>
        <begin position="1"/>
        <end position="86"/>
    </location>
</feature>
<comment type="function">
    <text evidence="9">Involved in targeting and insertion of nascent membrane proteins into the cytoplasmic membrane. Binds to the hydrophobic signal sequence of the ribosome-nascent chain (RNC) as it emerges from the ribosomes. The SRP-RNC complex is then targeted to the cytoplasmic membrane where it interacts with the SRP receptor FtsY.</text>
</comment>
<dbReference type="InterPro" id="IPR027417">
    <property type="entry name" value="P-loop_NTPase"/>
</dbReference>
<evidence type="ECO:0000259" key="11">
    <source>
        <dbReference type="SMART" id="SM00962"/>
    </source>
</evidence>
<feature type="domain" description="AAA+ ATPase" evidence="10">
    <location>
        <begin position="99"/>
        <end position="245"/>
    </location>
</feature>
<dbReference type="InterPro" id="IPR004780">
    <property type="entry name" value="SRP"/>
</dbReference>
<gene>
    <name evidence="9 13" type="primary">ffh</name>
    <name evidence="13" type="ORF">HY730_03600</name>
</gene>
<evidence type="ECO:0000256" key="9">
    <source>
        <dbReference type="HAMAP-Rule" id="MF_00306"/>
    </source>
</evidence>
<feature type="binding site" evidence="9">
    <location>
        <begin position="246"/>
        <end position="249"/>
    </location>
    <ligand>
        <name>GTP</name>
        <dbReference type="ChEBI" id="CHEBI:37565"/>
    </ligand>
</feature>
<evidence type="ECO:0000313" key="13">
    <source>
        <dbReference type="EMBL" id="MBI4595445.1"/>
    </source>
</evidence>
<protein>
    <recommendedName>
        <fullName evidence="9">Signal recognition particle protein</fullName>
        <ecNumber evidence="9">3.6.5.4</ecNumber>
    </recommendedName>
    <alternativeName>
        <fullName evidence="9">Fifty-four homolog</fullName>
    </alternativeName>
</protein>